<dbReference type="OrthoDB" id="6262491at2759"/>
<evidence type="ECO:0000256" key="1">
    <source>
        <dbReference type="ARBA" id="ARBA00004123"/>
    </source>
</evidence>
<feature type="repeat" description="WD" evidence="5">
    <location>
        <begin position="209"/>
        <end position="241"/>
    </location>
</feature>
<dbReference type="Pfam" id="PF00400">
    <property type="entry name" value="WD40"/>
    <property type="match status" value="2"/>
</dbReference>
<evidence type="ECO:0000256" key="2">
    <source>
        <dbReference type="ARBA" id="ARBA00022574"/>
    </source>
</evidence>
<keyword evidence="3" id="KW-0677">Repeat</keyword>
<keyword evidence="7" id="KW-1185">Reference proteome</keyword>
<accession>A0A0C3PUM2</accession>
<comment type="subcellular location">
    <subcellularLocation>
        <location evidence="1">Nucleus</location>
    </subcellularLocation>
</comment>
<organism evidence="6 7">
    <name type="scientific">Tulasnella calospora MUT 4182</name>
    <dbReference type="NCBI Taxonomy" id="1051891"/>
    <lineage>
        <taxon>Eukaryota</taxon>
        <taxon>Fungi</taxon>
        <taxon>Dikarya</taxon>
        <taxon>Basidiomycota</taxon>
        <taxon>Agaricomycotina</taxon>
        <taxon>Agaricomycetes</taxon>
        <taxon>Cantharellales</taxon>
        <taxon>Tulasnellaceae</taxon>
        <taxon>Tulasnella</taxon>
    </lineage>
</organism>
<sequence>MANSEIQDAVDRHVPSGLRYCCHSWSHHLAAGVSGSEASGEAANLVIEKFSLFSDKKLLSWLEVMSLVGAMTQAYNIAKGVNQWLLVRMKPQDKLNNSLKSLWNDTQRFITAFFEPITFNAFDIYAVALPKCPVETNLWLKYRGQATAWMLMGKRERNWSANIWTASAGSRVMTIAFSPDGSSVASGGDGDTTLRLWDAQTGAPLGGPLTSHRNWIMSVVFSPDGKVLASASWDGMLRFWNPLTHQIVHPSSQ</sequence>
<proteinExistence type="predicted"/>
<dbReference type="EMBL" id="KN823277">
    <property type="protein sequence ID" value="KIO18570.1"/>
    <property type="molecule type" value="Genomic_DNA"/>
</dbReference>
<reference evidence="7" key="2">
    <citation type="submission" date="2015-01" db="EMBL/GenBank/DDBJ databases">
        <title>Evolutionary Origins and Diversification of the Mycorrhizal Mutualists.</title>
        <authorList>
            <consortium name="DOE Joint Genome Institute"/>
            <consortium name="Mycorrhizal Genomics Consortium"/>
            <person name="Kohler A."/>
            <person name="Kuo A."/>
            <person name="Nagy L.G."/>
            <person name="Floudas D."/>
            <person name="Copeland A."/>
            <person name="Barry K.W."/>
            <person name="Cichocki N."/>
            <person name="Veneault-Fourrey C."/>
            <person name="LaButti K."/>
            <person name="Lindquist E.A."/>
            <person name="Lipzen A."/>
            <person name="Lundell T."/>
            <person name="Morin E."/>
            <person name="Murat C."/>
            <person name="Riley R."/>
            <person name="Ohm R."/>
            <person name="Sun H."/>
            <person name="Tunlid A."/>
            <person name="Henrissat B."/>
            <person name="Grigoriev I.V."/>
            <person name="Hibbett D.S."/>
            <person name="Martin F."/>
        </authorList>
    </citation>
    <scope>NUCLEOTIDE SEQUENCE [LARGE SCALE GENOMIC DNA]</scope>
    <source>
        <strain evidence="7">MUT 4182</strain>
    </source>
</reference>
<dbReference type="InterPro" id="IPR019775">
    <property type="entry name" value="WD40_repeat_CS"/>
</dbReference>
<dbReference type="PANTHER" id="PTHR19848">
    <property type="entry name" value="WD40 REPEAT PROTEIN"/>
    <property type="match status" value="1"/>
</dbReference>
<dbReference type="GO" id="GO:0000027">
    <property type="term" value="P:ribosomal large subunit assembly"/>
    <property type="evidence" value="ECO:0007669"/>
    <property type="project" value="TreeGrafter"/>
</dbReference>
<evidence type="ECO:0000256" key="3">
    <source>
        <dbReference type="ARBA" id="ARBA00022737"/>
    </source>
</evidence>
<evidence type="ECO:0000256" key="5">
    <source>
        <dbReference type="PROSITE-ProRule" id="PRU00221"/>
    </source>
</evidence>
<dbReference type="SUPFAM" id="SSF50998">
    <property type="entry name" value="Quinoprotein alcohol dehydrogenase-like"/>
    <property type="match status" value="1"/>
</dbReference>
<protein>
    <submittedName>
        <fullName evidence="6">Uncharacterized protein</fullName>
    </submittedName>
</protein>
<dbReference type="PANTHER" id="PTHR19848:SF0">
    <property type="entry name" value="NOTCHLESS PROTEIN HOMOLOG 1"/>
    <property type="match status" value="1"/>
</dbReference>
<dbReference type="STRING" id="1051891.A0A0C3PUM2"/>
<dbReference type="SMART" id="SM00320">
    <property type="entry name" value="WD40"/>
    <property type="match status" value="2"/>
</dbReference>
<dbReference type="GO" id="GO:0005730">
    <property type="term" value="C:nucleolus"/>
    <property type="evidence" value="ECO:0007669"/>
    <property type="project" value="TreeGrafter"/>
</dbReference>
<dbReference type="InterPro" id="IPR015943">
    <property type="entry name" value="WD40/YVTN_repeat-like_dom_sf"/>
</dbReference>
<gene>
    <name evidence="6" type="ORF">M407DRAFT_225277</name>
</gene>
<keyword evidence="4" id="KW-0539">Nucleus</keyword>
<dbReference type="InterPro" id="IPR011047">
    <property type="entry name" value="Quinoprotein_ADH-like_sf"/>
</dbReference>
<dbReference type="PROSITE" id="PS50294">
    <property type="entry name" value="WD_REPEATS_REGION"/>
    <property type="match status" value="1"/>
</dbReference>
<keyword evidence="2 5" id="KW-0853">WD repeat</keyword>
<evidence type="ECO:0000313" key="7">
    <source>
        <dbReference type="Proteomes" id="UP000054248"/>
    </source>
</evidence>
<evidence type="ECO:0000313" key="6">
    <source>
        <dbReference type="EMBL" id="KIO18570.1"/>
    </source>
</evidence>
<name>A0A0C3PUM2_9AGAM</name>
<feature type="repeat" description="WD" evidence="5">
    <location>
        <begin position="165"/>
        <end position="207"/>
    </location>
</feature>
<evidence type="ECO:0000256" key="4">
    <source>
        <dbReference type="ARBA" id="ARBA00023242"/>
    </source>
</evidence>
<reference evidence="6 7" key="1">
    <citation type="submission" date="2014-04" db="EMBL/GenBank/DDBJ databases">
        <authorList>
            <consortium name="DOE Joint Genome Institute"/>
            <person name="Kuo A."/>
            <person name="Girlanda M."/>
            <person name="Perotto S."/>
            <person name="Kohler A."/>
            <person name="Nagy L.G."/>
            <person name="Floudas D."/>
            <person name="Copeland A."/>
            <person name="Barry K.W."/>
            <person name="Cichocki N."/>
            <person name="Veneault-Fourrey C."/>
            <person name="LaButti K."/>
            <person name="Lindquist E.A."/>
            <person name="Lipzen A."/>
            <person name="Lundell T."/>
            <person name="Morin E."/>
            <person name="Murat C."/>
            <person name="Sun H."/>
            <person name="Tunlid A."/>
            <person name="Henrissat B."/>
            <person name="Grigoriev I.V."/>
            <person name="Hibbett D.S."/>
            <person name="Martin F."/>
            <person name="Nordberg H.P."/>
            <person name="Cantor M.N."/>
            <person name="Hua S.X."/>
        </authorList>
    </citation>
    <scope>NUCLEOTIDE SEQUENCE [LARGE SCALE GENOMIC DNA]</scope>
    <source>
        <strain evidence="6 7">MUT 4182</strain>
    </source>
</reference>
<dbReference type="InterPro" id="IPR001680">
    <property type="entry name" value="WD40_rpt"/>
</dbReference>
<dbReference type="AlphaFoldDB" id="A0A0C3PUM2"/>
<dbReference type="PROSITE" id="PS00678">
    <property type="entry name" value="WD_REPEATS_1"/>
    <property type="match status" value="1"/>
</dbReference>
<dbReference type="HOGENOM" id="CLU_1099175_0_0_1"/>
<dbReference type="Gene3D" id="2.130.10.10">
    <property type="entry name" value="YVTN repeat-like/Quinoprotein amine dehydrogenase"/>
    <property type="match status" value="1"/>
</dbReference>
<dbReference type="PROSITE" id="PS50082">
    <property type="entry name" value="WD_REPEATS_2"/>
    <property type="match status" value="2"/>
</dbReference>
<dbReference type="Proteomes" id="UP000054248">
    <property type="component" value="Unassembled WGS sequence"/>
</dbReference>